<protein>
    <recommendedName>
        <fullName evidence="10">Potassium channel domain-containing protein</fullName>
    </recommendedName>
</protein>
<evidence type="ECO:0000256" key="6">
    <source>
        <dbReference type="ARBA" id="ARBA00023136"/>
    </source>
</evidence>
<dbReference type="PANTHER" id="PTHR11003">
    <property type="entry name" value="POTASSIUM CHANNEL, SUBFAMILY K"/>
    <property type="match status" value="1"/>
</dbReference>
<feature type="domain" description="Potassium channel" evidence="10">
    <location>
        <begin position="36"/>
        <end position="111"/>
    </location>
</feature>
<dbReference type="Pfam" id="PF07885">
    <property type="entry name" value="Ion_trans_2"/>
    <property type="match status" value="2"/>
</dbReference>
<comment type="subcellular location">
    <subcellularLocation>
        <location evidence="1">Membrane</location>
        <topology evidence="1">Multi-pass membrane protein</topology>
    </subcellularLocation>
</comment>
<dbReference type="SUPFAM" id="SSF81324">
    <property type="entry name" value="Voltage-gated potassium channels"/>
    <property type="match status" value="2"/>
</dbReference>
<evidence type="ECO:0000313" key="11">
    <source>
        <dbReference type="EMBL" id="KAJ1363764.1"/>
    </source>
</evidence>
<gene>
    <name evidence="11" type="ORF">KIN20_023696</name>
</gene>
<name>A0AAD5NCC7_PARTN</name>
<dbReference type="Proteomes" id="UP001196413">
    <property type="component" value="Unassembled WGS sequence"/>
</dbReference>
<dbReference type="Gene3D" id="1.10.287.70">
    <property type="match status" value="1"/>
</dbReference>
<evidence type="ECO:0000256" key="3">
    <source>
        <dbReference type="ARBA" id="ARBA00022692"/>
    </source>
</evidence>
<dbReference type="PANTHER" id="PTHR11003:SF341">
    <property type="entry name" value="POTASSIUM CHANNEL DOMAIN-CONTAINING PROTEIN"/>
    <property type="match status" value="1"/>
</dbReference>
<comment type="similarity">
    <text evidence="8">Belongs to the two pore domain potassium channel (TC 1.A.1.8) family.</text>
</comment>
<evidence type="ECO:0000256" key="1">
    <source>
        <dbReference type="ARBA" id="ARBA00004141"/>
    </source>
</evidence>
<evidence type="ECO:0000259" key="10">
    <source>
        <dbReference type="Pfam" id="PF07885"/>
    </source>
</evidence>
<keyword evidence="5 8" id="KW-0406">Ion transport</keyword>
<keyword evidence="6 9" id="KW-0472">Membrane</keyword>
<dbReference type="GO" id="GO:0030322">
    <property type="term" value="P:stabilization of membrane potential"/>
    <property type="evidence" value="ECO:0007669"/>
    <property type="project" value="TreeGrafter"/>
</dbReference>
<evidence type="ECO:0000256" key="7">
    <source>
        <dbReference type="ARBA" id="ARBA00023303"/>
    </source>
</evidence>
<evidence type="ECO:0000256" key="9">
    <source>
        <dbReference type="SAM" id="Phobius"/>
    </source>
</evidence>
<keyword evidence="2 8" id="KW-0813">Transport</keyword>
<evidence type="ECO:0000313" key="12">
    <source>
        <dbReference type="Proteomes" id="UP001196413"/>
    </source>
</evidence>
<keyword evidence="3 8" id="KW-0812">Transmembrane</keyword>
<evidence type="ECO:0000256" key="5">
    <source>
        <dbReference type="ARBA" id="ARBA00023065"/>
    </source>
</evidence>
<dbReference type="GO" id="GO:0022841">
    <property type="term" value="F:potassium ion leak channel activity"/>
    <property type="evidence" value="ECO:0007669"/>
    <property type="project" value="TreeGrafter"/>
</dbReference>
<dbReference type="InterPro" id="IPR003280">
    <property type="entry name" value="2pore_dom_K_chnl"/>
</dbReference>
<dbReference type="InterPro" id="IPR013099">
    <property type="entry name" value="K_chnl_dom"/>
</dbReference>
<dbReference type="GO" id="GO:0005886">
    <property type="term" value="C:plasma membrane"/>
    <property type="evidence" value="ECO:0007669"/>
    <property type="project" value="TreeGrafter"/>
</dbReference>
<dbReference type="EMBL" id="JAHQIW010004799">
    <property type="protein sequence ID" value="KAJ1363764.1"/>
    <property type="molecule type" value="Genomic_DNA"/>
</dbReference>
<feature type="transmembrane region" description="Helical" evidence="9">
    <location>
        <begin position="20"/>
        <end position="46"/>
    </location>
</feature>
<reference evidence="11" key="1">
    <citation type="submission" date="2021-06" db="EMBL/GenBank/DDBJ databases">
        <title>Parelaphostrongylus tenuis whole genome reference sequence.</title>
        <authorList>
            <person name="Garwood T.J."/>
            <person name="Larsen P.A."/>
            <person name="Fountain-Jones N.M."/>
            <person name="Garbe J.R."/>
            <person name="Macchietto M.G."/>
            <person name="Kania S.A."/>
            <person name="Gerhold R.W."/>
            <person name="Richards J.E."/>
            <person name="Wolf T.M."/>
        </authorList>
    </citation>
    <scope>NUCLEOTIDE SEQUENCE</scope>
    <source>
        <strain evidence="11">MNPRO001-30</strain>
        <tissue evidence="11">Meninges</tissue>
    </source>
</reference>
<sequence>MTSCPTIRRISEIMSSITNAFHYATLPQLCLVCLLIGHLLIGALIFQLIDTELGKVALLDIILFEFSTLTTIGYGNISPTNDISRLFCILYSILGIPLVLFIMANFNKLVTKGFWYLVFLCKLPVARSKLSNDANMPLPLIIVLFGCTFYFGSFFIHHTGVRHSVDDLYFSFISFTTVGFGDIVPVTDNFGKLFITLLYLSWGIVLTTALFSVLNHYLRKVHYLGRRFTGARDVPVWLGGHCITVSELLQIVANEFNASPREVRSMLQYLDEIIASATTEKKKCAPLVTNIEDFDIYD</sequence>
<dbReference type="PRINTS" id="PR01333">
    <property type="entry name" value="2POREKCHANEL"/>
</dbReference>
<feature type="transmembrane region" description="Helical" evidence="9">
    <location>
        <begin position="193"/>
        <end position="218"/>
    </location>
</feature>
<evidence type="ECO:0000256" key="8">
    <source>
        <dbReference type="RuleBase" id="RU003857"/>
    </source>
</evidence>
<evidence type="ECO:0000256" key="4">
    <source>
        <dbReference type="ARBA" id="ARBA00022989"/>
    </source>
</evidence>
<comment type="caution">
    <text evidence="11">The sequence shown here is derived from an EMBL/GenBank/DDBJ whole genome shotgun (WGS) entry which is preliminary data.</text>
</comment>
<organism evidence="11 12">
    <name type="scientific">Parelaphostrongylus tenuis</name>
    <name type="common">Meningeal worm</name>
    <dbReference type="NCBI Taxonomy" id="148309"/>
    <lineage>
        <taxon>Eukaryota</taxon>
        <taxon>Metazoa</taxon>
        <taxon>Ecdysozoa</taxon>
        <taxon>Nematoda</taxon>
        <taxon>Chromadorea</taxon>
        <taxon>Rhabditida</taxon>
        <taxon>Rhabditina</taxon>
        <taxon>Rhabditomorpha</taxon>
        <taxon>Strongyloidea</taxon>
        <taxon>Metastrongylidae</taxon>
        <taxon>Parelaphostrongylus</taxon>
    </lineage>
</organism>
<dbReference type="GO" id="GO:0015271">
    <property type="term" value="F:outward rectifier potassium channel activity"/>
    <property type="evidence" value="ECO:0007669"/>
    <property type="project" value="TreeGrafter"/>
</dbReference>
<accession>A0AAD5NCC7</accession>
<feature type="domain" description="Potassium channel" evidence="10">
    <location>
        <begin position="144"/>
        <end position="219"/>
    </location>
</feature>
<feature type="transmembrane region" description="Helical" evidence="9">
    <location>
        <begin position="58"/>
        <end position="77"/>
    </location>
</feature>
<feature type="transmembrane region" description="Helical" evidence="9">
    <location>
        <begin position="168"/>
        <end position="187"/>
    </location>
</feature>
<keyword evidence="12" id="KW-1185">Reference proteome</keyword>
<feature type="transmembrane region" description="Helical" evidence="9">
    <location>
        <begin position="136"/>
        <end position="156"/>
    </location>
</feature>
<evidence type="ECO:0000256" key="2">
    <source>
        <dbReference type="ARBA" id="ARBA00022448"/>
    </source>
</evidence>
<proteinExistence type="inferred from homology"/>
<feature type="transmembrane region" description="Helical" evidence="9">
    <location>
        <begin position="83"/>
        <end position="106"/>
    </location>
</feature>
<keyword evidence="4 9" id="KW-1133">Transmembrane helix</keyword>
<dbReference type="AlphaFoldDB" id="A0AAD5NCC7"/>
<keyword evidence="7 8" id="KW-0407">Ion channel</keyword>